<dbReference type="EMBL" id="KN882028">
    <property type="protein sequence ID" value="KIY46508.1"/>
    <property type="molecule type" value="Genomic_DNA"/>
</dbReference>
<gene>
    <name evidence="6" type="ORF">FISHEDRAFT_75534</name>
</gene>
<dbReference type="PANTHER" id="PTHR13675:SF1">
    <property type="entry name" value="SUCCINATE DEHYDROGENASE ASSEMBLY FACTOR 1, MITOCHONDRIAL"/>
    <property type="match status" value="1"/>
</dbReference>
<dbReference type="Pfam" id="PF05347">
    <property type="entry name" value="Complex1_LYR"/>
    <property type="match status" value="1"/>
</dbReference>
<accession>A0A0D7A6S7</accession>
<dbReference type="PANTHER" id="PTHR13675">
    <property type="entry name" value="LYR MOTIF-CONTAINING PROTEIN 2"/>
    <property type="match status" value="1"/>
</dbReference>
<keyword evidence="3" id="KW-0143">Chaperone</keyword>
<dbReference type="GO" id="GO:0005759">
    <property type="term" value="C:mitochondrial matrix"/>
    <property type="evidence" value="ECO:0007669"/>
    <property type="project" value="UniProtKB-SubCell"/>
</dbReference>
<evidence type="ECO:0000256" key="1">
    <source>
        <dbReference type="ARBA" id="ARBA00004305"/>
    </source>
</evidence>
<dbReference type="GO" id="GO:0034553">
    <property type="term" value="P:mitochondrial respiratory chain complex II assembly"/>
    <property type="evidence" value="ECO:0007669"/>
    <property type="project" value="InterPro"/>
</dbReference>
<evidence type="ECO:0000259" key="5">
    <source>
        <dbReference type="Pfam" id="PF05347"/>
    </source>
</evidence>
<keyword evidence="2" id="KW-0496">Mitochondrion</keyword>
<evidence type="ECO:0000256" key="4">
    <source>
        <dbReference type="ARBA" id="ARBA00025715"/>
    </source>
</evidence>
<organism evidence="6 7">
    <name type="scientific">Fistulina hepatica ATCC 64428</name>
    <dbReference type="NCBI Taxonomy" id="1128425"/>
    <lineage>
        <taxon>Eukaryota</taxon>
        <taxon>Fungi</taxon>
        <taxon>Dikarya</taxon>
        <taxon>Basidiomycota</taxon>
        <taxon>Agaricomycotina</taxon>
        <taxon>Agaricomycetes</taxon>
        <taxon>Agaricomycetidae</taxon>
        <taxon>Agaricales</taxon>
        <taxon>Fistulinaceae</taxon>
        <taxon>Fistulina</taxon>
    </lineage>
</organism>
<comment type="subcellular location">
    <subcellularLocation>
        <location evidence="1">Mitochondrion matrix</location>
    </subcellularLocation>
</comment>
<keyword evidence="7" id="KW-1185">Reference proteome</keyword>
<feature type="domain" description="Complex 1 LYR protein" evidence="5">
    <location>
        <begin position="10"/>
        <end position="68"/>
    </location>
</feature>
<name>A0A0D7A6S7_9AGAR</name>
<reference evidence="6 7" key="1">
    <citation type="journal article" date="2015" name="Fungal Genet. Biol.">
        <title>Evolution of novel wood decay mechanisms in Agaricales revealed by the genome sequences of Fistulina hepatica and Cylindrobasidium torrendii.</title>
        <authorList>
            <person name="Floudas D."/>
            <person name="Held B.W."/>
            <person name="Riley R."/>
            <person name="Nagy L.G."/>
            <person name="Koehler G."/>
            <person name="Ransdell A.S."/>
            <person name="Younus H."/>
            <person name="Chow J."/>
            <person name="Chiniquy J."/>
            <person name="Lipzen A."/>
            <person name="Tritt A."/>
            <person name="Sun H."/>
            <person name="Haridas S."/>
            <person name="LaButti K."/>
            <person name="Ohm R.A."/>
            <person name="Kues U."/>
            <person name="Blanchette R.A."/>
            <person name="Grigoriev I.V."/>
            <person name="Minto R.E."/>
            <person name="Hibbett D.S."/>
        </authorList>
    </citation>
    <scope>NUCLEOTIDE SEQUENCE [LARGE SCALE GENOMIC DNA]</scope>
    <source>
        <strain evidence="6 7">ATCC 64428</strain>
    </source>
</reference>
<dbReference type="Proteomes" id="UP000054144">
    <property type="component" value="Unassembled WGS sequence"/>
</dbReference>
<dbReference type="CDD" id="cd20268">
    <property type="entry name" value="Complex1_LYR_SDHAF1_LYRM8"/>
    <property type="match status" value="1"/>
</dbReference>
<dbReference type="InterPro" id="IPR045295">
    <property type="entry name" value="Complex1_LYR_SDHAF1_LYRM8"/>
</dbReference>
<protein>
    <recommendedName>
        <fullName evidence="5">Complex 1 LYR protein domain-containing protein</fullName>
    </recommendedName>
</protein>
<dbReference type="AlphaFoldDB" id="A0A0D7A6S7"/>
<evidence type="ECO:0000256" key="3">
    <source>
        <dbReference type="ARBA" id="ARBA00023186"/>
    </source>
</evidence>
<evidence type="ECO:0000313" key="7">
    <source>
        <dbReference type="Proteomes" id="UP000054144"/>
    </source>
</evidence>
<dbReference type="OrthoDB" id="273010at2759"/>
<comment type="similarity">
    <text evidence="4">Belongs to the complex I LYR family. SDHAF1 subfamily.</text>
</comment>
<evidence type="ECO:0000313" key="6">
    <source>
        <dbReference type="EMBL" id="KIY46508.1"/>
    </source>
</evidence>
<proteinExistence type="inferred from homology"/>
<evidence type="ECO:0000256" key="2">
    <source>
        <dbReference type="ARBA" id="ARBA00023128"/>
    </source>
</evidence>
<sequence>MTQLSGLQKDVLALYRRALRMARTKPVSAQPKFTLFVRYTFRTTSSSVSARDLTAIEHLLRKGKRQLAVYEDPAVKDCWVSKEMYDWQKAHYQRTH</sequence>
<dbReference type="InterPro" id="IPR008011">
    <property type="entry name" value="Complex1_LYR_dom"/>
</dbReference>